<feature type="compositionally biased region" description="Basic residues" evidence="3">
    <location>
        <begin position="1"/>
        <end position="11"/>
    </location>
</feature>
<keyword evidence="2 5" id="KW-0503">Monooxygenase</keyword>
<dbReference type="OrthoDB" id="9782160at2"/>
<evidence type="ECO:0000259" key="4">
    <source>
        <dbReference type="Pfam" id="PF01494"/>
    </source>
</evidence>
<reference evidence="5 6" key="1">
    <citation type="submission" date="2019-01" db="EMBL/GenBank/DDBJ databases">
        <title>Novel species of Nocardioides.</title>
        <authorList>
            <person name="Liu Q."/>
            <person name="Xin Y.-H."/>
        </authorList>
    </citation>
    <scope>NUCLEOTIDE SEQUENCE [LARGE SCALE GENOMIC DNA]</scope>
    <source>
        <strain evidence="5 6">HLT3-15</strain>
    </source>
</reference>
<dbReference type="Gene3D" id="3.30.9.10">
    <property type="entry name" value="D-Amino Acid Oxidase, subunit A, domain 2"/>
    <property type="match status" value="1"/>
</dbReference>
<evidence type="ECO:0000256" key="3">
    <source>
        <dbReference type="SAM" id="MobiDB-lite"/>
    </source>
</evidence>
<feature type="region of interest" description="Disordered" evidence="3">
    <location>
        <begin position="1"/>
        <end position="21"/>
    </location>
</feature>
<dbReference type="Pfam" id="PF01494">
    <property type="entry name" value="FAD_binding_3"/>
    <property type="match status" value="1"/>
</dbReference>
<dbReference type="Proteomes" id="UP000291838">
    <property type="component" value="Unassembled WGS sequence"/>
</dbReference>
<accession>A0A4Q2RTW5</accession>
<dbReference type="PANTHER" id="PTHR13789:SF309">
    <property type="entry name" value="PUTATIVE (AFU_ORTHOLOGUE AFUA_6G14510)-RELATED"/>
    <property type="match status" value="1"/>
</dbReference>
<evidence type="ECO:0000256" key="2">
    <source>
        <dbReference type="ARBA" id="ARBA00023033"/>
    </source>
</evidence>
<dbReference type="AlphaFoldDB" id="A0A4Q2RTW5"/>
<evidence type="ECO:0000256" key="1">
    <source>
        <dbReference type="ARBA" id="ARBA00023002"/>
    </source>
</evidence>
<dbReference type="PANTHER" id="PTHR13789">
    <property type="entry name" value="MONOOXYGENASE"/>
    <property type="match status" value="1"/>
</dbReference>
<keyword evidence="6" id="KW-1185">Reference proteome</keyword>
<dbReference type="PRINTS" id="PR00420">
    <property type="entry name" value="RNGMNOXGNASE"/>
</dbReference>
<protein>
    <submittedName>
        <fullName evidence="5">FAD-dependent monooxygenase</fullName>
    </submittedName>
</protein>
<name>A0A4Q2RTW5_9ACTN</name>
<dbReference type="EMBL" id="SDWS01000002">
    <property type="protein sequence ID" value="RYB92258.1"/>
    <property type="molecule type" value="Genomic_DNA"/>
</dbReference>
<dbReference type="GO" id="GO:0071949">
    <property type="term" value="F:FAD binding"/>
    <property type="evidence" value="ECO:0007669"/>
    <property type="project" value="InterPro"/>
</dbReference>
<evidence type="ECO:0000313" key="5">
    <source>
        <dbReference type="EMBL" id="RYB92258.1"/>
    </source>
</evidence>
<evidence type="ECO:0000313" key="6">
    <source>
        <dbReference type="Proteomes" id="UP000291838"/>
    </source>
</evidence>
<dbReference type="InterPro" id="IPR050493">
    <property type="entry name" value="FAD-dep_Monooxygenase_BioMet"/>
</dbReference>
<feature type="domain" description="FAD-binding" evidence="4">
    <location>
        <begin position="26"/>
        <end position="322"/>
    </location>
</feature>
<dbReference type="SUPFAM" id="SSF51905">
    <property type="entry name" value="FAD/NAD(P)-binding domain"/>
    <property type="match status" value="1"/>
</dbReference>
<gene>
    <name evidence="5" type="ORF">EUA06_04660</name>
</gene>
<comment type="caution">
    <text evidence="5">The sequence shown here is derived from an EMBL/GenBank/DDBJ whole genome shotgun (WGS) entry which is preliminary data.</text>
</comment>
<keyword evidence="1" id="KW-0560">Oxidoreductase</keyword>
<proteinExistence type="predicted"/>
<organism evidence="5 6">
    <name type="scientific">Nocardioides glacieisoli</name>
    <dbReference type="NCBI Taxonomy" id="1168730"/>
    <lineage>
        <taxon>Bacteria</taxon>
        <taxon>Bacillati</taxon>
        <taxon>Actinomycetota</taxon>
        <taxon>Actinomycetes</taxon>
        <taxon>Propionibacteriales</taxon>
        <taxon>Nocardioidaceae</taxon>
        <taxon>Nocardioides</taxon>
    </lineage>
</organism>
<dbReference type="GO" id="GO:0004497">
    <property type="term" value="F:monooxygenase activity"/>
    <property type="evidence" value="ECO:0007669"/>
    <property type="project" value="UniProtKB-KW"/>
</dbReference>
<dbReference type="InterPro" id="IPR002938">
    <property type="entry name" value="FAD-bd"/>
</dbReference>
<sequence length="398" mass="43516">MGRRHVSRPHPRTLGDHVSSTRHAEVAGGGLAGLTVATALAQHGWSVRLHERGSELREIGAGIFLWENALRVLERIGAYDDAVALGDPIGSWRLFDERGRPIQDDWMKDGATRLITVKRTELHQALAQAARRAGVQIETNSQVSGATPEGHLLLESGESREADLVVGADGVYSSVRRSLGLDLVVRDLEDGCMRHLVPRRPTDVAGEALEYWNGGRRVGIVPVTPDQVYIYTCCPAKDLAGRAQPFDHAAWGDSFRDVRHYIDRIPDQSRWAAFHDVRTHSWVNGRGAIVGDAATAMAPNLGQAACVAMVNGFSMASVLAQHDDIAAGLRAWEQRQRGVSDATQKYSRLYGKVGTRWPRPLADARSALVWLAGRSESWQHRVNVAAHAGADLVGPRSR</sequence>
<dbReference type="InterPro" id="IPR036188">
    <property type="entry name" value="FAD/NAD-bd_sf"/>
</dbReference>
<dbReference type="Gene3D" id="3.50.50.60">
    <property type="entry name" value="FAD/NAD(P)-binding domain"/>
    <property type="match status" value="1"/>
</dbReference>